<protein>
    <submittedName>
        <fullName evidence="1">Uncharacterized protein</fullName>
    </submittedName>
</protein>
<comment type="caution">
    <text evidence="1">The sequence shown here is derived from an EMBL/GenBank/DDBJ whole genome shotgun (WGS) entry which is preliminary data.</text>
</comment>
<dbReference type="AlphaFoldDB" id="A0A6M1R6E6"/>
<name>A0A6M1R6E6_9ACTN</name>
<keyword evidence="2" id="KW-1185">Reference proteome</keyword>
<gene>
    <name evidence="1" type="ORF">G5C66_10580</name>
</gene>
<dbReference type="EMBL" id="JAALAA010000007">
    <property type="protein sequence ID" value="NGN93179.1"/>
    <property type="molecule type" value="Genomic_DNA"/>
</dbReference>
<evidence type="ECO:0000313" key="2">
    <source>
        <dbReference type="Proteomes" id="UP000483261"/>
    </source>
</evidence>
<dbReference type="RefSeq" id="WP_165110905.1">
    <property type="nucleotide sequence ID" value="NZ_JAALAA010000007.1"/>
</dbReference>
<reference evidence="1 2" key="1">
    <citation type="submission" date="2020-02" db="EMBL/GenBank/DDBJ databases">
        <title>Whole-genome analyses of novel actinobacteria.</title>
        <authorList>
            <person name="Sahin N."/>
        </authorList>
    </citation>
    <scope>NUCLEOTIDE SEQUENCE [LARGE SCALE GENOMIC DNA]</scope>
    <source>
        <strain evidence="1 2">KC13</strain>
    </source>
</reference>
<sequence>MTDGYAAEVAGGATPTDVTAWLRWRGWRQTGRLGDVASRWKSDRHTVVVPLLVEAPDFGLRWAEMLRSLSAAAGTDEAGVVLAITKSGSDITELRAVGARSIDDSMPLHDAQTLIAEAHRALLASANAAIQPRSYFGHSIPERARDYSRQVRMGQTRRGSYIIPIISRIPILAAEDADDEPLFAGDFSLPFARLAMLRFAQGLTTLGEMAYGESVPGRREMNEAVDAGVSYELCDAVAKTLRTESIDELDVSFTWAERLPAPGAPARVGIEQEAVPVIQRMSEYLKGERIVGTQTIVGYVKALLRGEDDENGKVTVRAVDNDKARDITMRLDPDSYDVAVHANNERKLVSVTGELERDPGGTPRFLSVAEVRLLEPPDPGLPIE</sequence>
<proteinExistence type="predicted"/>
<organism evidence="1 2">
    <name type="scientific">Nocardioides turkmenicus</name>
    <dbReference type="NCBI Taxonomy" id="2711220"/>
    <lineage>
        <taxon>Bacteria</taxon>
        <taxon>Bacillati</taxon>
        <taxon>Actinomycetota</taxon>
        <taxon>Actinomycetes</taxon>
        <taxon>Propionibacteriales</taxon>
        <taxon>Nocardioidaceae</taxon>
        <taxon>Nocardioides</taxon>
    </lineage>
</organism>
<accession>A0A6M1R6E6</accession>
<dbReference type="Proteomes" id="UP000483261">
    <property type="component" value="Unassembled WGS sequence"/>
</dbReference>
<evidence type="ECO:0000313" key="1">
    <source>
        <dbReference type="EMBL" id="NGN93179.1"/>
    </source>
</evidence>